<dbReference type="AlphaFoldDB" id="A0A167BV43"/>
<evidence type="ECO:0000313" key="1">
    <source>
        <dbReference type="EMBL" id="KZL81782.1"/>
    </source>
</evidence>
<keyword evidence="2" id="KW-1185">Reference proteome</keyword>
<sequence length="61" mass="6459">MFAVSSPLLTYEKSTVQVGVLSKYLIEASGLYGVVTPQPEPGPHVTTMGGFTARSTGWLNS</sequence>
<dbReference type="Proteomes" id="UP000076584">
    <property type="component" value="Unassembled WGS sequence"/>
</dbReference>
<proteinExistence type="predicted"/>
<comment type="caution">
    <text evidence="1">The sequence shown here is derived from an EMBL/GenBank/DDBJ whole genome shotgun (WGS) entry which is preliminary data.</text>
</comment>
<dbReference type="EMBL" id="LFIW01001569">
    <property type="protein sequence ID" value="KZL81782.1"/>
    <property type="molecule type" value="Genomic_DNA"/>
</dbReference>
<gene>
    <name evidence="1" type="ORF">CI238_12921</name>
</gene>
<protein>
    <submittedName>
        <fullName evidence="1">Uncharacterized protein</fullName>
    </submittedName>
</protein>
<evidence type="ECO:0000313" key="2">
    <source>
        <dbReference type="Proteomes" id="UP000076584"/>
    </source>
</evidence>
<reference evidence="1 2" key="1">
    <citation type="submission" date="2015-06" db="EMBL/GenBank/DDBJ databases">
        <title>Survival trade-offs in plant roots during colonization by closely related pathogenic and mutualistic fungi.</title>
        <authorList>
            <person name="Hacquard S."/>
            <person name="Kracher B."/>
            <person name="Hiruma K."/>
            <person name="Weinman A."/>
            <person name="Muench P."/>
            <person name="Garrido Oter R."/>
            <person name="Ver Loren van Themaat E."/>
            <person name="Dallerey J.-F."/>
            <person name="Damm U."/>
            <person name="Henrissat B."/>
            <person name="Lespinet O."/>
            <person name="Thon M."/>
            <person name="Kemen E."/>
            <person name="McHardy A.C."/>
            <person name="Schulze-Lefert P."/>
            <person name="O'Connell R.J."/>
        </authorList>
    </citation>
    <scope>NUCLEOTIDE SEQUENCE [LARGE SCALE GENOMIC DNA]</scope>
    <source>
        <strain evidence="1 2">MAFF 238704</strain>
    </source>
</reference>
<accession>A0A167BV43</accession>
<name>A0A167BV43_COLIC</name>
<organism evidence="1 2">
    <name type="scientific">Colletotrichum incanum</name>
    <name type="common">Soybean anthracnose fungus</name>
    <dbReference type="NCBI Taxonomy" id="1573173"/>
    <lineage>
        <taxon>Eukaryota</taxon>
        <taxon>Fungi</taxon>
        <taxon>Dikarya</taxon>
        <taxon>Ascomycota</taxon>
        <taxon>Pezizomycotina</taxon>
        <taxon>Sordariomycetes</taxon>
        <taxon>Hypocreomycetidae</taxon>
        <taxon>Glomerellales</taxon>
        <taxon>Glomerellaceae</taxon>
        <taxon>Colletotrichum</taxon>
        <taxon>Colletotrichum spaethianum species complex</taxon>
    </lineage>
</organism>